<accession>A0A5N6P0D2</accession>
<gene>
    <name evidence="2" type="ORF">E3N88_13637</name>
</gene>
<comment type="caution">
    <text evidence="2">The sequence shown here is derived from an EMBL/GenBank/DDBJ whole genome shotgun (WGS) entry which is preliminary data.</text>
</comment>
<evidence type="ECO:0000313" key="2">
    <source>
        <dbReference type="EMBL" id="KAD5802277.1"/>
    </source>
</evidence>
<proteinExistence type="predicted"/>
<protein>
    <submittedName>
        <fullName evidence="2">Uncharacterized protein</fullName>
    </submittedName>
</protein>
<organism evidence="2 3">
    <name type="scientific">Mikania micrantha</name>
    <name type="common">bitter vine</name>
    <dbReference type="NCBI Taxonomy" id="192012"/>
    <lineage>
        <taxon>Eukaryota</taxon>
        <taxon>Viridiplantae</taxon>
        <taxon>Streptophyta</taxon>
        <taxon>Embryophyta</taxon>
        <taxon>Tracheophyta</taxon>
        <taxon>Spermatophyta</taxon>
        <taxon>Magnoliopsida</taxon>
        <taxon>eudicotyledons</taxon>
        <taxon>Gunneridae</taxon>
        <taxon>Pentapetalae</taxon>
        <taxon>asterids</taxon>
        <taxon>campanulids</taxon>
        <taxon>Asterales</taxon>
        <taxon>Asteraceae</taxon>
        <taxon>Asteroideae</taxon>
        <taxon>Heliantheae alliance</taxon>
        <taxon>Eupatorieae</taxon>
        <taxon>Mikania</taxon>
    </lineage>
</organism>
<evidence type="ECO:0000313" key="3">
    <source>
        <dbReference type="Proteomes" id="UP000326396"/>
    </source>
</evidence>
<sequence length="233" mass="25357">MVDTCLPTMRWLLAVSWVPWLLVPPVVISLPVYLFIDALTSSPDLFRQGRVFTPPPLGTLHDRVASVCGSIGWENLSSEEGAGLGGGVASSCRSSGDRQFEGVSAAAGLPTCCSVVAVSDQVTFRVSLPVVLFIAAVGIQCYISWRDKNFATLMTHVFVRFLQAASWRGNMANVAAMAEIVLIKCETCTILQSTNPPKFPSLNNTEIEAFEKFTKPNDEYDCVDKYSFKAAHV</sequence>
<feature type="transmembrane region" description="Helical" evidence="1">
    <location>
        <begin position="126"/>
        <end position="145"/>
    </location>
</feature>
<name>A0A5N6P0D2_9ASTR</name>
<reference evidence="2 3" key="1">
    <citation type="submission" date="2019-05" db="EMBL/GenBank/DDBJ databases">
        <title>Mikania micrantha, genome provides insights into the molecular mechanism of rapid growth.</title>
        <authorList>
            <person name="Liu B."/>
        </authorList>
    </citation>
    <scope>NUCLEOTIDE SEQUENCE [LARGE SCALE GENOMIC DNA]</scope>
    <source>
        <strain evidence="2">NLD-2019</strain>
        <tissue evidence="2">Leaf</tissue>
    </source>
</reference>
<keyword evidence="1" id="KW-1133">Transmembrane helix</keyword>
<feature type="transmembrane region" description="Helical" evidence="1">
    <location>
        <begin position="12"/>
        <end position="36"/>
    </location>
</feature>
<keyword evidence="3" id="KW-1185">Reference proteome</keyword>
<evidence type="ECO:0000256" key="1">
    <source>
        <dbReference type="SAM" id="Phobius"/>
    </source>
</evidence>
<dbReference type="EMBL" id="SZYD01000007">
    <property type="protein sequence ID" value="KAD5802277.1"/>
    <property type="molecule type" value="Genomic_DNA"/>
</dbReference>
<dbReference type="Proteomes" id="UP000326396">
    <property type="component" value="Linkage Group LG15"/>
</dbReference>
<dbReference type="AlphaFoldDB" id="A0A5N6P0D2"/>
<keyword evidence="1" id="KW-0472">Membrane</keyword>
<keyword evidence="1" id="KW-0812">Transmembrane</keyword>